<protein>
    <submittedName>
        <fullName evidence="1">Uncharacterized protein</fullName>
    </submittedName>
</protein>
<feature type="non-terminal residue" evidence="1">
    <location>
        <position position="1"/>
    </location>
</feature>
<name>X1T3A9_9ZZZZ</name>
<feature type="non-terminal residue" evidence="1">
    <location>
        <position position="52"/>
    </location>
</feature>
<dbReference type="EMBL" id="BARW01014302">
    <property type="protein sequence ID" value="GAI74494.1"/>
    <property type="molecule type" value="Genomic_DNA"/>
</dbReference>
<sequence>GIFISVSEAQTRMKDVQTYNFEQKIMSVNPKMSEADMDYFWGRYGYLRDIDV</sequence>
<gene>
    <name evidence="1" type="ORF">S12H4_25465</name>
</gene>
<accession>X1T3A9</accession>
<proteinExistence type="predicted"/>
<comment type="caution">
    <text evidence="1">The sequence shown here is derived from an EMBL/GenBank/DDBJ whole genome shotgun (WGS) entry which is preliminary data.</text>
</comment>
<reference evidence="1" key="1">
    <citation type="journal article" date="2014" name="Front. Microbiol.">
        <title>High frequency of phylogenetically diverse reductive dehalogenase-homologous genes in deep subseafloor sedimentary metagenomes.</title>
        <authorList>
            <person name="Kawai M."/>
            <person name="Futagami T."/>
            <person name="Toyoda A."/>
            <person name="Takaki Y."/>
            <person name="Nishi S."/>
            <person name="Hori S."/>
            <person name="Arai W."/>
            <person name="Tsubouchi T."/>
            <person name="Morono Y."/>
            <person name="Uchiyama I."/>
            <person name="Ito T."/>
            <person name="Fujiyama A."/>
            <person name="Inagaki F."/>
            <person name="Takami H."/>
        </authorList>
    </citation>
    <scope>NUCLEOTIDE SEQUENCE</scope>
    <source>
        <strain evidence="1">Expedition CK06-06</strain>
    </source>
</reference>
<organism evidence="1">
    <name type="scientific">marine sediment metagenome</name>
    <dbReference type="NCBI Taxonomy" id="412755"/>
    <lineage>
        <taxon>unclassified sequences</taxon>
        <taxon>metagenomes</taxon>
        <taxon>ecological metagenomes</taxon>
    </lineage>
</organism>
<evidence type="ECO:0000313" key="1">
    <source>
        <dbReference type="EMBL" id="GAI74494.1"/>
    </source>
</evidence>
<dbReference type="AlphaFoldDB" id="X1T3A9"/>